<feature type="region of interest" description="Disordered" evidence="1">
    <location>
        <begin position="269"/>
        <end position="295"/>
    </location>
</feature>
<comment type="caution">
    <text evidence="2">The sequence shown here is derived from an EMBL/GenBank/DDBJ whole genome shotgun (WGS) entry which is preliminary data.</text>
</comment>
<dbReference type="Gene3D" id="6.10.140.1020">
    <property type="match status" value="1"/>
</dbReference>
<dbReference type="Proteomes" id="UP000013776">
    <property type="component" value="Unassembled WGS sequence"/>
</dbReference>
<evidence type="ECO:0000313" key="3">
    <source>
        <dbReference type="Proteomes" id="UP000013776"/>
    </source>
</evidence>
<evidence type="ECO:0000313" key="2">
    <source>
        <dbReference type="EMBL" id="CCG82756.1"/>
    </source>
</evidence>
<dbReference type="eggNOG" id="ENOG502SAMI">
    <property type="taxonomic scope" value="Eukaryota"/>
</dbReference>
<keyword evidence="3" id="KW-1185">Reference proteome</keyword>
<gene>
    <name evidence="2" type="ORF">TAPDE_002901</name>
</gene>
<organism evidence="2 3">
    <name type="scientific">Taphrina deformans (strain PYCC 5710 / ATCC 11124 / CBS 356.35 / IMI 108563 / JCM 9778 / NBRC 8474)</name>
    <name type="common">Peach leaf curl fungus</name>
    <name type="synonym">Lalaria deformans</name>
    <dbReference type="NCBI Taxonomy" id="1097556"/>
    <lineage>
        <taxon>Eukaryota</taxon>
        <taxon>Fungi</taxon>
        <taxon>Dikarya</taxon>
        <taxon>Ascomycota</taxon>
        <taxon>Taphrinomycotina</taxon>
        <taxon>Taphrinomycetes</taxon>
        <taxon>Taphrinales</taxon>
        <taxon>Taphrinaceae</taxon>
        <taxon>Taphrina</taxon>
    </lineage>
</organism>
<protein>
    <submittedName>
        <fullName evidence="2">Uncharacterized protein</fullName>
    </submittedName>
</protein>
<sequence length="758" mass="85003">MDTEVALRIPLLILLQTGNGMHIPRSDTQMFLANYSNRHDHAININTADDQISYRSSDAYRTSTSDSYSEVQYQVRSNMSMSLHQQVEEVFRDLLDCVVVHGGGEYVDVFGDLAASYDNMVETRPSRLSDHASALEGPWQLPRRCLTCTPSNARAFFKNRFGPQWSACAKVASAYDTSVPYSPWALTSTFYTAVEDENWIDQPIFEATIDSVQRSPILLSNIDVGSDCAPLHPNVSRPIRSTHAQRKEFLRAKVMSKLRSPYIPPKIRTKSVLRSSTSSSEDRKSGEESSAEHEVVALHSTPSKLLRRPFQKHILIPKLPDVYTNNHALQPSSDVNVDLNNVEAGVSTRVTEGFALPITPRVRKPFRRLTVVPNKQQAAVHESNAVERLVSHTHHDCLLTTLSRDHKSVEDDNTKTIIPLLFTCQMQDEADTSVQKADTVVSSEASPEVDKCSLSSSADVLATVRTKRRRIFHPPTLSTGNNRSTILNASADKIMFAMSPPYTDCQPGDVAILAQSEAQSSPLMNHQPSIGTQGELMADQGWETASGIQLNIRRDPALAAEWSLTTTSVLKKPSFEIQRRDILSTQAVPNTRYRSLRRNSARSSLERDLANRLATLQNKNLTLKKSLKTAESALKFEKAREMAKLLAAVHKWREIAQNCCEAFFIHVSRRVNEAGGVQAWHKSRKPQQWFDNDESEQAARMKEEEEEAARYGMTFEEKAAMDVGEEYFTMDLMLRDVGIPLSLIGWNTELEQWSSPAK</sequence>
<accession>R4XH84</accession>
<dbReference type="STRING" id="1097556.R4XH84"/>
<feature type="compositionally biased region" description="Basic and acidic residues" evidence="1">
    <location>
        <begin position="280"/>
        <end position="295"/>
    </location>
</feature>
<dbReference type="EMBL" id="CAHR02000098">
    <property type="protein sequence ID" value="CCG82756.1"/>
    <property type="molecule type" value="Genomic_DNA"/>
</dbReference>
<dbReference type="GO" id="GO:0006310">
    <property type="term" value="P:DNA recombination"/>
    <property type="evidence" value="ECO:0007669"/>
    <property type="project" value="TreeGrafter"/>
</dbReference>
<proteinExistence type="predicted"/>
<dbReference type="VEuPathDB" id="FungiDB:TAPDE_002901"/>
<dbReference type="PANTHER" id="PTHR28527:SF1">
    <property type="entry name" value="SWI5-DEPENDENT RECOMBINATION DNA REPAIR PROTEIN 1"/>
    <property type="match status" value="1"/>
</dbReference>
<dbReference type="AlphaFoldDB" id="R4XH84"/>
<reference evidence="2 3" key="1">
    <citation type="journal article" date="2013" name="MBio">
        <title>Genome sequencing of the plant pathogen Taphrina deformans, the causal agent of peach leaf curl.</title>
        <authorList>
            <person name="Cisse O.H."/>
            <person name="Almeida J.M.G.C.F."/>
            <person name="Fonseca A."/>
            <person name="Kumar A.A."/>
            <person name="Salojaervi J."/>
            <person name="Overmyer K."/>
            <person name="Hauser P.M."/>
            <person name="Pagni M."/>
        </authorList>
    </citation>
    <scope>NUCLEOTIDE SEQUENCE [LARGE SCALE GENOMIC DNA]</scope>
    <source>
        <strain evidence="3">PYCC 5710 / ATCC 11124 / CBS 356.35 / IMI 108563 / JCM 9778 / NBRC 8474</strain>
    </source>
</reference>
<evidence type="ECO:0000256" key="1">
    <source>
        <dbReference type="SAM" id="MobiDB-lite"/>
    </source>
</evidence>
<feature type="compositionally biased region" description="Low complexity" evidence="1">
    <location>
        <begin position="270"/>
        <end position="279"/>
    </location>
</feature>
<dbReference type="OrthoDB" id="27934at2759"/>
<dbReference type="PANTHER" id="PTHR28527">
    <property type="entry name" value="MATING-TYPE SWITCHING PROTEIN SWI2-RELATED"/>
    <property type="match status" value="1"/>
</dbReference>
<name>R4XH84_TAPDE</name>